<organism evidence="5 6">
    <name type="scientific">Carboxylicivirga marina</name>
    <dbReference type="NCBI Taxonomy" id="2800988"/>
    <lineage>
        <taxon>Bacteria</taxon>
        <taxon>Pseudomonadati</taxon>
        <taxon>Bacteroidota</taxon>
        <taxon>Bacteroidia</taxon>
        <taxon>Marinilabiliales</taxon>
        <taxon>Marinilabiliaceae</taxon>
        <taxon>Carboxylicivirga</taxon>
    </lineage>
</organism>
<keyword evidence="2" id="KW-0238">DNA-binding</keyword>
<dbReference type="Gene3D" id="1.10.10.60">
    <property type="entry name" value="Homeodomain-like"/>
    <property type="match status" value="1"/>
</dbReference>
<evidence type="ECO:0000256" key="1">
    <source>
        <dbReference type="ARBA" id="ARBA00023015"/>
    </source>
</evidence>
<protein>
    <submittedName>
        <fullName evidence="5">Helix-turn-helix domain-containing protein</fullName>
    </submittedName>
</protein>
<dbReference type="InterPro" id="IPR009057">
    <property type="entry name" value="Homeodomain-like_sf"/>
</dbReference>
<dbReference type="Proteomes" id="UP000605676">
    <property type="component" value="Unassembled WGS sequence"/>
</dbReference>
<evidence type="ECO:0000259" key="4">
    <source>
        <dbReference type="PROSITE" id="PS01124"/>
    </source>
</evidence>
<keyword evidence="1" id="KW-0805">Transcription regulation</keyword>
<dbReference type="PANTHER" id="PTHR43280:SF32">
    <property type="entry name" value="TRANSCRIPTIONAL REGULATORY PROTEIN"/>
    <property type="match status" value="1"/>
</dbReference>
<feature type="domain" description="HTH araC/xylS-type" evidence="4">
    <location>
        <begin position="195"/>
        <end position="297"/>
    </location>
</feature>
<dbReference type="SUPFAM" id="SSF51215">
    <property type="entry name" value="Regulatory protein AraC"/>
    <property type="match status" value="1"/>
</dbReference>
<dbReference type="InterPro" id="IPR037923">
    <property type="entry name" value="HTH-like"/>
</dbReference>
<dbReference type="SMART" id="SM00342">
    <property type="entry name" value="HTH_ARAC"/>
    <property type="match status" value="1"/>
</dbReference>
<dbReference type="PANTHER" id="PTHR43280">
    <property type="entry name" value="ARAC-FAMILY TRANSCRIPTIONAL REGULATOR"/>
    <property type="match status" value="1"/>
</dbReference>
<comment type="caution">
    <text evidence="5">The sequence shown here is derived from an EMBL/GenBank/DDBJ whole genome shotgun (WGS) entry which is preliminary data.</text>
</comment>
<evidence type="ECO:0000313" key="5">
    <source>
        <dbReference type="EMBL" id="MBK3517569.1"/>
    </source>
</evidence>
<accession>A0ABS1HIR6</accession>
<reference evidence="5 6" key="1">
    <citation type="submission" date="2021-01" db="EMBL/GenBank/DDBJ databases">
        <title>Carboxyliciviraga sp.nov., isolated from coastal sediments.</title>
        <authorList>
            <person name="Lu D."/>
            <person name="Zhang T."/>
        </authorList>
    </citation>
    <scope>NUCLEOTIDE SEQUENCE [LARGE SCALE GENOMIC DNA]</scope>
    <source>
        <strain evidence="5 6">N1Y132</strain>
    </source>
</reference>
<sequence>MDKVNAHNQIKTFQLAKNNGEAIDFIIKSTADIHDMLEGKPELMDHPHRHDYFTIILVEKELGGVHIIDFKEYQLEGAAIHFVYPGQVHQFLSDSRPNGYVINFSSTFLMQNGISEELINRVYLYNSFGDSPPMPINELQLHTLTYIVEQMKSYQNGDNFFKYEALGALLKLFIINISGACNLAKLNAEYDTSSNRLIREFKQHIERRYKQIHKVQQYAELLSVSSDYLNRYVKTKTGKSAKEYIQDKLMIEAKRLLLFTEMSGKELAFELGFEEPSHFASFFKKISGQSPIAFRQSVREMG</sequence>
<dbReference type="RefSeq" id="WP_200464797.1">
    <property type="nucleotide sequence ID" value="NZ_JAENRR010000018.1"/>
</dbReference>
<name>A0ABS1HIR6_9BACT</name>
<keyword evidence="3" id="KW-0804">Transcription</keyword>
<evidence type="ECO:0000313" key="6">
    <source>
        <dbReference type="Proteomes" id="UP000605676"/>
    </source>
</evidence>
<keyword evidence="6" id="KW-1185">Reference proteome</keyword>
<evidence type="ECO:0000256" key="3">
    <source>
        <dbReference type="ARBA" id="ARBA00023163"/>
    </source>
</evidence>
<dbReference type="EMBL" id="JAENRR010000018">
    <property type="protein sequence ID" value="MBK3517569.1"/>
    <property type="molecule type" value="Genomic_DNA"/>
</dbReference>
<dbReference type="SUPFAM" id="SSF46689">
    <property type="entry name" value="Homeodomain-like"/>
    <property type="match status" value="1"/>
</dbReference>
<dbReference type="PROSITE" id="PS01124">
    <property type="entry name" value="HTH_ARAC_FAMILY_2"/>
    <property type="match status" value="1"/>
</dbReference>
<dbReference type="InterPro" id="IPR018060">
    <property type="entry name" value="HTH_AraC"/>
</dbReference>
<evidence type="ECO:0000256" key="2">
    <source>
        <dbReference type="ARBA" id="ARBA00023125"/>
    </source>
</evidence>
<gene>
    <name evidence="5" type="ORF">JIV24_09505</name>
</gene>
<dbReference type="Pfam" id="PF12833">
    <property type="entry name" value="HTH_18"/>
    <property type="match status" value="1"/>
</dbReference>
<proteinExistence type="predicted"/>